<dbReference type="PROSITE" id="PS51318">
    <property type="entry name" value="TAT"/>
    <property type="match status" value="1"/>
</dbReference>
<evidence type="ECO:0000256" key="1">
    <source>
        <dbReference type="ARBA" id="ARBA00007613"/>
    </source>
</evidence>
<protein>
    <submittedName>
        <fullName evidence="4">RND transporter</fullName>
    </submittedName>
</protein>
<dbReference type="GO" id="GO:0015562">
    <property type="term" value="F:efflux transmembrane transporter activity"/>
    <property type="evidence" value="ECO:0007669"/>
    <property type="project" value="InterPro"/>
</dbReference>
<keyword evidence="2" id="KW-0449">Lipoprotein</keyword>
<organism evidence="4 5">
    <name type="scientific">Variovorax paradoxus</name>
    <dbReference type="NCBI Taxonomy" id="34073"/>
    <lineage>
        <taxon>Bacteria</taxon>
        <taxon>Pseudomonadati</taxon>
        <taxon>Pseudomonadota</taxon>
        <taxon>Betaproteobacteria</taxon>
        <taxon>Burkholderiales</taxon>
        <taxon>Comamonadaceae</taxon>
        <taxon>Variovorax</taxon>
    </lineage>
</organism>
<comment type="subcellular location">
    <subcellularLocation>
        <location evidence="2">Cell membrane</location>
        <topology evidence="2">Lipid-anchor</topology>
    </subcellularLocation>
</comment>
<dbReference type="PROSITE" id="PS51257">
    <property type="entry name" value="PROKAR_LIPOPROTEIN"/>
    <property type="match status" value="1"/>
</dbReference>
<dbReference type="Gene3D" id="1.20.1600.10">
    <property type="entry name" value="Outer membrane efflux proteins (OEP)"/>
    <property type="match status" value="1"/>
</dbReference>
<dbReference type="InterPro" id="IPR006311">
    <property type="entry name" value="TAT_signal"/>
</dbReference>
<dbReference type="Proteomes" id="UP000077852">
    <property type="component" value="Unassembled WGS sequence"/>
</dbReference>
<dbReference type="GO" id="GO:0005886">
    <property type="term" value="C:plasma membrane"/>
    <property type="evidence" value="ECO:0007669"/>
    <property type="project" value="UniProtKB-SubCell"/>
</dbReference>
<dbReference type="PANTHER" id="PTHR30203">
    <property type="entry name" value="OUTER MEMBRANE CATION EFFLUX PROTEIN"/>
    <property type="match status" value="1"/>
</dbReference>
<sequence length="468" mass="49514">MSSARSFHRCAVAAAAALALGGCTLFQPVAREQQPLSVPSAWRQQAASADASNAAAMPSERWWTAFRDPQLDALIDHALLTNNDLAAAGIRVQRAQMQAGLANTNLTPSVAGQLNTSRGHDLQRGGGAGSTSSSLVTLSYELDLWGRLAALRSAADWELKATVADRRAAALALVGTTAGLYWQTGYLNQRIALSEAGIEDGRRILALVRTKYAAGAVSGLDVAQAGQNLATQEAAHTQLLQQRVEARNALAILFDLPPEPLAGEPARLPDADLPVVDAGVPASLLGRRPDLQAAELRLRGALANVDATRTGFYPTLSLTGSLGTSSTALGDLLRNPVATLGAGLALPFLQWNTARLTVGVSQTQYEEAVVGFRQSLYTALSEVENALSSRTQLREESIKLVLALQEAQRAERLSEVRYRAGATALQPVLDAKDRRRSAEVSLALNRLNQFNATMTLYKALGGGAAVAP</sequence>
<keyword evidence="2" id="KW-0812">Transmembrane</keyword>
<dbReference type="AlphaFoldDB" id="A0AA91DKV7"/>
<dbReference type="NCBIfam" id="TIGR01845">
    <property type="entry name" value="outer_NodT"/>
    <property type="match status" value="1"/>
</dbReference>
<keyword evidence="2" id="KW-1134">Transmembrane beta strand</keyword>
<evidence type="ECO:0000313" key="5">
    <source>
        <dbReference type="Proteomes" id="UP000077852"/>
    </source>
</evidence>
<comment type="similarity">
    <text evidence="1 2">Belongs to the outer membrane factor (OMF) (TC 1.B.17) family.</text>
</comment>
<keyword evidence="2" id="KW-0472">Membrane</keyword>
<feature type="signal peptide" evidence="2">
    <location>
        <begin position="1"/>
        <end position="26"/>
    </location>
</feature>
<accession>A0AA91DKV7</accession>
<proteinExistence type="inferred from homology"/>
<dbReference type="Gene3D" id="2.20.200.10">
    <property type="entry name" value="Outer membrane efflux proteins (OEP)"/>
    <property type="match status" value="1"/>
</dbReference>
<reference evidence="4 5" key="1">
    <citation type="submission" date="2016-03" db="EMBL/GenBank/DDBJ databases">
        <title>Genome sequence of Variovorax paradoxus KB5.</title>
        <authorList>
            <person name="Jeong H."/>
            <person name="Hong C.E."/>
            <person name="Jo S.H."/>
            <person name="Park J.M."/>
        </authorList>
    </citation>
    <scope>NUCLEOTIDE SEQUENCE [LARGE SCALE GENOMIC DNA]</scope>
    <source>
        <strain evidence="4 5">KB5</strain>
    </source>
</reference>
<keyword evidence="2" id="KW-0732">Signal</keyword>
<evidence type="ECO:0000256" key="2">
    <source>
        <dbReference type="RuleBase" id="RU362097"/>
    </source>
</evidence>
<feature type="region of interest" description="Disordered" evidence="3">
    <location>
        <begin position="112"/>
        <end position="132"/>
    </location>
</feature>
<keyword evidence="2" id="KW-0564">Palmitate</keyword>
<evidence type="ECO:0000313" key="4">
    <source>
        <dbReference type="EMBL" id="OAK61154.1"/>
    </source>
</evidence>
<dbReference type="InterPro" id="IPR010131">
    <property type="entry name" value="MdtP/NodT-like"/>
</dbReference>
<dbReference type="SUPFAM" id="SSF56954">
    <property type="entry name" value="Outer membrane efflux proteins (OEP)"/>
    <property type="match status" value="1"/>
</dbReference>
<evidence type="ECO:0000256" key="3">
    <source>
        <dbReference type="SAM" id="MobiDB-lite"/>
    </source>
</evidence>
<dbReference type="InterPro" id="IPR003423">
    <property type="entry name" value="OMP_efflux"/>
</dbReference>
<dbReference type="Pfam" id="PF02321">
    <property type="entry name" value="OEP"/>
    <property type="match status" value="2"/>
</dbReference>
<dbReference type="EMBL" id="LVHG01000057">
    <property type="protein sequence ID" value="OAK61154.1"/>
    <property type="molecule type" value="Genomic_DNA"/>
</dbReference>
<feature type="chain" id="PRO_5041517219" evidence="2">
    <location>
        <begin position="27"/>
        <end position="468"/>
    </location>
</feature>
<comment type="caution">
    <text evidence="4">The sequence shown here is derived from an EMBL/GenBank/DDBJ whole genome shotgun (WGS) entry which is preliminary data.</text>
</comment>
<dbReference type="PANTHER" id="PTHR30203:SF32">
    <property type="entry name" value="CATION EFFLUX SYSTEM PROTEIN CUSC"/>
    <property type="match status" value="1"/>
</dbReference>
<gene>
    <name evidence="4" type="ORF">A3K87_21870</name>
</gene>
<name>A0AA91DKV7_VARPD</name>